<dbReference type="InterPro" id="IPR028098">
    <property type="entry name" value="Glyco_trans_4-like_N"/>
</dbReference>
<dbReference type="Gene3D" id="3.40.50.2000">
    <property type="entry name" value="Glycogen Phosphorylase B"/>
    <property type="match status" value="2"/>
</dbReference>
<dbReference type="GO" id="GO:0016757">
    <property type="term" value="F:glycosyltransferase activity"/>
    <property type="evidence" value="ECO:0007669"/>
    <property type="project" value="UniProtKB-ARBA"/>
</dbReference>
<accession>A0A5C8NZJ1</accession>
<name>A0A5C8NZJ1_9BURK</name>
<organism evidence="2 3">
    <name type="scientific">Zeimonas arvi</name>
    <dbReference type="NCBI Taxonomy" id="2498847"/>
    <lineage>
        <taxon>Bacteria</taxon>
        <taxon>Pseudomonadati</taxon>
        <taxon>Pseudomonadota</taxon>
        <taxon>Betaproteobacteria</taxon>
        <taxon>Burkholderiales</taxon>
        <taxon>Burkholderiaceae</taxon>
        <taxon>Zeimonas</taxon>
    </lineage>
</organism>
<dbReference type="EMBL" id="VDUY01000003">
    <property type="protein sequence ID" value="TXL66434.1"/>
    <property type="molecule type" value="Genomic_DNA"/>
</dbReference>
<gene>
    <name evidence="2" type="ORF">FHP08_07690</name>
</gene>
<dbReference type="AlphaFoldDB" id="A0A5C8NZJ1"/>
<evidence type="ECO:0000313" key="3">
    <source>
        <dbReference type="Proteomes" id="UP000321548"/>
    </source>
</evidence>
<proteinExistence type="predicted"/>
<feature type="domain" description="Glycosyltransferase subfamily 4-like N-terminal" evidence="1">
    <location>
        <begin position="16"/>
        <end position="201"/>
    </location>
</feature>
<dbReference type="OrthoDB" id="9794575at2"/>
<keyword evidence="3" id="KW-1185">Reference proteome</keyword>
<dbReference type="Proteomes" id="UP000321548">
    <property type="component" value="Unassembled WGS sequence"/>
</dbReference>
<evidence type="ECO:0000259" key="1">
    <source>
        <dbReference type="Pfam" id="PF13579"/>
    </source>
</evidence>
<dbReference type="SUPFAM" id="SSF53756">
    <property type="entry name" value="UDP-Glycosyltransferase/glycogen phosphorylase"/>
    <property type="match status" value="1"/>
</dbReference>
<keyword evidence="2" id="KW-0808">Transferase</keyword>
<evidence type="ECO:0000313" key="2">
    <source>
        <dbReference type="EMBL" id="TXL66434.1"/>
    </source>
</evidence>
<comment type="caution">
    <text evidence="2">The sequence shown here is derived from an EMBL/GenBank/DDBJ whole genome shotgun (WGS) entry which is preliminary data.</text>
</comment>
<sequence>MVGFHFPPLVGTSGVQRMLRFAQHLPEFGWTPHVLTADERAYPQADRSTLSEIPAGVEVTRAFALDAARHLSVGGRYFRAAAIPDRWSTWIPFATWAAVRLIDRMRVDAVWSTYPLASAHAIGARVHRLRGKPWIADFRDPMAQEGYPEDPRLWRSFSKIERRAAERARFLTFTSPGARALYADRYVDIAPPARFVILPNGYDEGSFVAGHAEPDRERDSRISSSVRQTGFRPLVLLHSGVVYPSERDPTLLFAALAALRGRGALDAKRLRLRFRASSHDDLIRSLAAKYGIPDMIDLAPAIPYREALAEMRAADGLLILQAANCNGQIPAKLYEYLRAGRPILGMTDPAGDTGQLLASLKSPYLAALEDQNAIENVLGTFVSDLGARTAYVVPDNEVARFSRRNLARDLAALLDQATAPVTAADATH</sequence>
<protein>
    <submittedName>
        <fullName evidence="2">Glycosyltransferase family 4 protein</fullName>
    </submittedName>
</protein>
<reference evidence="2 3" key="1">
    <citation type="submission" date="2019-06" db="EMBL/GenBank/DDBJ databases">
        <title>Quisquiliibacterium sp. nov., isolated from a maize field.</title>
        <authorList>
            <person name="Lin S.-Y."/>
            <person name="Tsai C.-F."/>
            <person name="Young C.-C."/>
        </authorList>
    </citation>
    <scope>NUCLEOTIDE SEQUENCE [LARGE SCALE GENOMIC DNA]</scope>
    <source>
        <strain evidence="2 3">CC-CFT501</strain>
    </source>
</reference>
<dbReference type="Pfam" id="PF13579">
    <property type="entry name" value="Glyco_trans_4_4"/>
    <property type="match status" value="1"/>
</dbReference>